<dbReference type="EMBL" id="FP565176">
    <property type="protein sequence ID" value="CBA17504.1"/>
    <property type="molecule type" value="Genomic_DNA"/>
</dbReference>
<dbReference type="GO" id="GO:0046503">
    <property type="term" value="P:glycerolipid catabolic process"/>
    <property type="evidence" value="ECO:0007669"/>
    <property type="project" value="TreeGrafter"/>
</dbReference>
<accession>D2UGJ3</accession>
<dbReference type="EC" id="3.1.1.24" evidence="2"/>
<dbReference type="GeneID" id="57878337"/>
<keyword evidence="3" id="KW-1185">Reference proteome</keyword>
<keyword evidence="2" id="KW-0378">Hydrolase</keyword>
<evidence type="ECO:0000313" key="2">
    <source>
        <dbReference type="EMBL" id="CBA17504.1"/>
    </source>
</evidence>
<dbReference type="GO" id="GO:0047570">
    <property type="term" value="F:3-oxoadipate enol-lactonase activity"/>
    <property type="evidence" value="ECO:0007669"/>
    <property type="project" value="UniProtKB-EC"/>
</dbReference>
<sequence>MPILELPAHRLHYRIDGSEGRPWLTLCNSLGTDLHMWDAQIAALAPHFRVLRYDRRGHGTSTTAPGPYRLQDLGGDVLALWDALSIERSHFCGLSIGGLTGQWLGVHAGQRLLSLTLCATAAKIGSAESWQARIEQVRAEGMASLREGTCVRWFTPAFVVSQPATVHAILDTCQATDVEAYIACCHALAEADLRDHLGAIEVPVLALAGHDDPVCPPAELQAIAARVANGSFTEVHGRHLCNVESPHAFNDALLRFLLQ</sequence>
<gene>
    <name evidence="2" type="primary">pcaD</name>
    <name evidence="2" type="ordered locus">XALc_3027</name>
</gene>
<dbReference type="PANTHER" id="PTHR43433">
    <property type="entry name" value="HYDROLASE, ALPHA/BETA FOLD FAMILY PROTEIN"/>
    <property type="match status" value="1"/>
</dbReference>
<reference evidence="2 3" key="1">
    <citation type="journal article" date="2009" name="BMC Genomics">
        <title>The complete genome sequence of Xanthomonas albilineans provides new insights into the reductive genome evolution of the xylem-limited Xanthomonadaceae.</title>
        <authorList>
            <person name="Pieretti I."/>
            <person name="Royer M."/>
            <person name="Barbe V."/>
            <person name="Carrere S."/>
            <person name="Koebnik R."/>
            <person name="Cociancich S."/>
            <person name="Couloux A."/>
            <person name="Darrasse A."/>
            <person name="Gouzy J."/>
            <person name="Jacques M.A."/>
            <person name="Lauber E."/>
            <person name="Manceau C."/>
            <person name="Mangenot S."/>
            <person name="Poussier S."/>
            <person name="Segurens B."/>
            <person name="Szurek B."/>
            <person name="Verdier V."/>
            <person name="Arlat M."/>
            <person name="Rott P."/>
        </authorList>
    </citation>
    <scope>NUCLEOTIDE SEQUENCE [LARGE SCALE GENOMIC DNA]</scope>
    <source>
        <strain evidence="3">GPE PC73 / CFBP 7063</strain>
    </source>
</reference>
<dbReference type="NCBIfam" id="TIGR02427">
    <property type="entry name" value="protocat_pcaD"/>
    <property type="match status" value="1"/>
</dbReference>
<dbReference type="RefSeq" id="WP_012917497.1">
    <property type="nucleotide sequence ID" value="NC_013722.1"/>
</dbReference>
<proteinExistence type="predicted"/>
<dbReference type="GO" id="GO:0042952">
    <property type="term" value="P:beta-ketoadipate pathway"/>
    <property type="evidence" value="ECO:0007669"/>
    <property type="project" value="InterPro"/>
</dbReference>
<dbReference type="OrthoDB" id="9793083at2"/>
<dbReference type="InterPro" id="IPR026968">
    <property type="entry name" value="PcaD/CatD"/>
</dbReference>
<dbReference type="AlphaFoldDB" id="D2UGJ3"/>
<dbReference type="Gene3D" id="3.40.50.1820">
    <property type="entry name" value="alpha/beta hydrolase"/>
    <property type="match status" value="1"/>
</dbReference>
<evidence type="ECO:0000313" key="3">
    <source>
        <dbReference type="Proteomes" id="UP000001890"/>
    </source>
</evidence>
<dbReference type="STRING" id="380358.XALC_3027"/>
<name>D2UGJ3_XANAP</name>
<dbReference type="InterPro" id="IPR029058">
    <property type="entry name" value="AB_hydrolase_fold"/>
</dbReference>
<dbReference type="PATRIC" id="fig|29447.3.peg.2994"/>
<dbReference type="Pfam" id="PF00561">
    <property type="entry name" value="Abhydrolase_1"/>
    <property type="match status" value="1"/>
</dbReference>
<organism evidence="2 3">
    <name type="scientific">Xanthomonas albilineans (strain GPE PC73 / CFBP 7063)</name>
    <dbReference type="NCBI Taxonomy" id="380358"/>
    <lineage>
        <taxon>Bacteria</taxon>
        <taxon>Pseudomonadati</taxon>
        <taxon>Pseudomonadota</taxon>
        <taxon>Gammaproteobacteria</taxon>
        <taxon>Lysobacterales</taxon>
        <taxon>Lysobacteraceae</taxon>
        <taxon>Xanthomonas</taxon>
    </lineage>
</organism>
<evidence type="ECO:0000259" key="1">
    <source>
        <dbReference type="Pfam" id="PF00561"/>
    </source>
</evidence>
<dbReference type="PANTHER" id="PTHR43433:SF5">
    <property type="entry name" value="AB HYDROLASE-1 DOMAIN-CONTAINING PROTEIN"/>
    <property type="match status" value="1"/>
</dbReference>
<dbReference type="GO" id="GO:0004806">
    <property type="term" value="F:triacylglycerol lipase activity"/>
    <property type="evidence" value="ECO:0007669"/>
    <property type="project" value="TreeGrafter"/>
</dbReference>
<dbReference type="InterPro" id="IPR000073">
    <property type="entry name" value="AB_hydrolase_1"/>
</dbReference>
<dbReference type="SUPFAM" id="SSF53474">
    <property type="entry name" value="alpha/beta-Hydrolases"/>
    <property type="match status" value="1"/>
</dbReference>
<dbReference type="InterPro" id="IPR050471">
    <property type="entry name" value="AB_hydrolase"/>
</dbReference>
<protein>
    <submittedName>
        <fullName evidence="2">Probable 3-oxoadipate enol-lactonase protein</fullName>
        <ecNumber evidence="2">3.1.1.24</ecNumber>
    </submittedName>
</protein>
<dbReference type="Proteomes" id="UP000001890">
    <property type="component" value="Chromosome"/>
</dbReference>
<dbReference type="ESTHER" id="xanap-d2ugj3">
    <property type="family name" value="Carboxymethylbutenolide_lactonase"/>
</dbReference>
<feature type="domain" description="AB hydrolase-1" evidence="1">
    <location>
        <begin position="22"/>
        <end position="131"/>
    </location>
</feature>
<dbReference type="KEGG" id="xal:XALC_3027"/>
<dbReference type="eggNOG" id="COG0596">
    <property type="taxonomic scope" value="Bacteria"/>
</dbReference>